<feature type="transmembrane region" description="Helical" evidence="1">
    <location>
        <begin position="76"/>
        <end position="95"/>
    </location>
</feature>
<name>A0A858BYW6_9FIRM</name>
<dbReference type="AlphaFoldDB" id="A0A858BYW6"/>
<dbReference type="EMBL" id="CP048649">
    <property type="protein sequence ID" value="QIB70298.1"/>
    <property type="molecule type" value="Genomic_DNA"/>
</dbReference>
<reference evidence="2 3" key="1">
    <citation type="submission" date="2020-02" db="EMBL/GenBank/DDBJ databases">
        <authorList>
            <person name="Kim Y.B."/>
            <person name="Roh S.W."/>
        </authorList>
    </citation>
    <scope>NUCLEOTIDE SEQUENCE [LARGE SCALE GENOMIC DNA]</scope>
    <source>
        <strain evidence="2 3">DSM 103574</strain>
    </source>
</reference>
<dbReference type="RefSeq" id="WP_163067536.1">
    <property type="nucleotide sequence ID" value="NZ_CP048649.1"/>
</dbReference>
<protein>
    <submittedName>
        <fullName evidence="2">Uncharacterized protein</fullName>
    </submittedName>
</protein>
<keyword evidence="1" id="KW-0472">Membrane</keyword>
<dbReference type="Proteomes" id="UP000466848">
    <property type="component" value="Chromosome"/>
</dbReference>
<keyword evidence="3" id="KW-1185">Reference proteome</keyword>
<proteinExistence type="predicted"/>
<gene>
    <name evidence="2" type="ORF">Ami103574_13800</name>
</gene>
<evidence type="ECO:0000313" key="2">
    <source>
        <dbReference type="EMBL" id="QIB70298.1"/>
    </source>
</evidence>
<feature type="transmembrane region" description="Helical" evidence="1">
    <location>
        <begin position="12"/>
        <end position="30"/>
    </location>
</feature>
<feature type="transmembrane region" description="Helical" evidence="1">
    <location>
        <begin position="42"/>
        <end position="64"/>
    </location>
</feature>
<sequence>MHQKQIIEIFKILIYKIVAVIGVYLLHIALRDLIPYFFLPMWMIIVIELLGNIALGMIFGLFLMNDIRLRSNVKQNIISITILFLLSFYKIYYYYVAVGMLPAILYDTTKYFQFVLGIYGFFCLKRYRKVFRLKKQGKAQCLE</sequence>
<accession>A0A858BYW6</accession>
<feature type="transmembrane region" description="Helical" evidence="1">
    <location>
        <begin position="111"/>
        <end position="127"/>
    </location>
</feature>
<keyword evidence="1" id="KW-0812">Transmembrane</keyword>
<keyword evidence="1" id="KW-1133">Transmembrane helix</keyword>
<organism evidence="2 3">
    <name type="scientific">Aminipila butyrica</name>
    <dbReference type="NCBI Taxonomy" id="433296"/>
    <lineage>
        <taxon>Bacteria</taxon>
        <taxon>Bacillati</taxon>
        <taxon>Bacillota</taxon>
        <taxon>Clostridia</taxon>
        <taxon>Peptostreptococcales</taxon>
        <taxon>Anaerovoracaceae</taxon>
        <taxon>Aminipila</taxon>
    </lineage>
</organism>
<evidence type="ECO:0000256" key="1">
    <source>
        <dbReference type="SAM" id="Phobius"/>
    </source>
</evidence>
<evidence type="ECO:0000313" key="3">
    <source>
        <dbReference type="Proteomes" id="UP000466848"/>
    </source>
</evidence>
<dbReference type="KEGG" id="abut:Ami103574_13800"/>